<name>A0ABS4MG04_9LACO</name>
<keyword evidence="2" id="KW-1185">Reference proteome</keyword>
<proteinExistence type="predicted"/>
<reference evidence="1 2" key="1">
    <citation type="submission" date="2021-03" db="EMBL/GenBank/DDBJ databases">
        <title>Genomic Encyclopedia of Type Strains, Phase IV (KMG-IV): sequencing the most valuable type-strain genomes for metagenomic binning, comparative biology and taxonomic classification.</title>
        <authorList>
            <person name="Goeker M."/>
        </authorList>
    </citation>
    <scope>NUCLEOTIDE SEQUENCE [LARGE SCALE GENOMIC DNA]</scope>
    <source>
        <strain evidence="1 2">DSM 101872</strain>
    </source>
</reference>
<evidence type="ECO:0000313" key="2">
    <source>
        <dbReference type="Proteomes" id="UP001519292"/>
    </source>
</evidence>
<organism evidence="1 2">
    <name type="scientific">Lactobacillus colini</name>
    <dbReference type="NCBI Taxonomy" id="1819254"/>
    <lineage>
        <taxon>Bacteria</taxon>
        <taxon>Bacillati</taxon>
        <taxon>Bacillota</taxon>
        <taxon>Bacilli</taxon>
        <taxon>Lactobacillales</taxon>
        <taxon>Lactobacillaceae</taxon>
        <taxon>Lactobacillus</taxon>
    </lineage>
</organism>
<sequence length="65" mass="7316">MIDIRLENGACVLAEVCAVDLLPKLIKTSDNGDYWIVESMRTGTVIHVLDPEKSIVEVLKFERID</sequence>
<dbReference type="RefSeq" id="WP_209687351.1">
    <property type="nucleotide sequence ID" value="NZ_JAGGLU010000012.1"/>
</dbReference>
<evidence type="ECO:0000313" key="1">
    <source>
        <dbReference type="EMBL" id="MBP2058619.1"/>
    </source>
</evidence>
<gene>
    <name evidence="1" type="ORF">J2Z60_001807</name>
</gene>
<comment type="caution">
    <text evidence="1">The sequence shown here is derived from an EMBL/GenBank/DDBJ whole genome shotgun (WGS) entry which is preliminary data.</text>
</comment>
<accession>A0ABS4MG04</accession>
<protein>
    <submittedName>
        <fullName evidence="1">Uncharacterized protein</fullName>
    </submittedName>
</protein>
<dbReference type="Proteomes" id="UP001519292">
    <property type="component" value="Unassembled WGS sequence"/>
</dbReference>
<dbReference type="EMBL" id="JAGGLU010000012">
    <property type="protein sequence ID" value="MBP2058619.1"/>
    <property type="molecule type" value="Genomic_DNA"/>
</dbReference>